<comment type="caution">
    <text evidence="1">The sequence shown here is derived from an EMBL/GenBank/DDBJ whole genome shotgun (WGS) entry which is preliminary data.</text>
</comment>
<sequence length="156" mass="17029">MKSDLPFILPCRLSCIVNSVFCRPVVGCCRSLRALGGRQAVWSSSVVCYGLVLWSDLPFPEFCGELTLSLSNRQCAVKSCKKLFASVKSGCCCGVGGNYFRDSVSAVIAVNGVDDVVSELGWLMVFSDAKQIQDTSTLNFSSAVLFFLSADRWYHI</sequence>
<name>A0AAD3Y1I3_NEPGR</name>
<gene>
    <name evidence="1" type="ORF">Nepgr_025858</name>
</gene>
<dbReference type="EMBL" id="BSYO01000027">
    <property type="protein sequence ID" value="GMH24015.1"/>
    <property type="molecule type" value="Genomic_DNA"/>
</dbReference>
<evidence type="ECO:0000313" key="1">
    <source>
        <dbReference type="EMBL" id="GMH24015.1"/>
    </source>
</evidence>
<dbReference type="AlphaFoldDB" id="A0AAD3Y1I3"/>
<reference evidence="1" key="1">
    <citation type="submission" date="2023-05" db="EMBL/GenBank/DDBJ databases">
        <title>Nepenthes gracilis genome sequencing.</title>
        <authorList>
            <person name="Fukushima K."/>
        </authorList>
    </citation>
    <scope>NUCLEOTIDE SEQUENCE</scope>
    <source>
        <strain evidence="1">SING2019-196</strain>
    </source>
</reference>
<organism evidence="1 2">
    <name type="scientific">Nepenthes gracilis</name>
    <name type="common">Slender pitcher plant</name>
    <dbReference type="NCBI Taxonomy" id="150966"/>
    <lineage>
        <taxon>Eukaryota</taxon>
        <taxon>Viridiplantae</taxon>
        <taxon>Streptophyta</taxon>
        <taxon>Embryophyta</taxon>
        <taxon>Tracheophyta</taxon>
        <taxon>Spermatophyta</taxon>
        <taxon>Magnoliopsida</taxon>
        <taxon>eudicotyledons</taxon>
        <taxon>Gunneridae</taxon>
        <taxon>Pentapetalae</taxon>
        <taxon>Caryophyllales</taxon>
        <taxon>Nepenthaceae</taxon>
        <taxon>Nepenthes</taxon>
    </lineage>
</organism>
<evidence type="ECO:0000313" key="2">
    <source>
        <dbReference type="Proteomes" id="UP001279734"/>
    </source>
</evidence>
<keyword evidence="2" id="KW-1185">Reference proteome</keyword>
<protein>
    <submittedName>
        <fullName evidence="1">Uncharacterized protein</fullName>
    </submittedName>
</protein>
<dbReference type="Proteomes" id="UP001279734">
    <property type="component" value="Unassembled WGS sequence"/>
</dbReference>
<accession>A0AAD3Y1I3</accession>
<proteinExistence type="predicted"/>